<feature type="transmembrane region" description="Helical" evidence="1">
    <location>
        <begin position="192"/>
        <end position="213"/>
    </location>
</feature>
<evidence type="ECO:0000313" key="3">
    <source>
        <dbReference type="EMBL" id="EGA69457.1"/>
    </source>
</evidence>
<evidence type="ECO:0000259" key="2">
    <source>
        <dbReference type="Pfam" id="PF00892"/>
    </source>
</evidence>
<dbReference type="PANTHER" id="PTHR22911:SF137">
    <property type="entry name" value="SOLUTE CARRIER FAMILY 35 MEMBER G2-RELATED"/>
    <property type="match status" value="1"/>
</dbReference>
<dbReference type="eggNOG" id="COG0697">
    <property type="taxonomic scope" value="Bacteria"/>
</dbReference>
<dbReference type="GO" id="GO:0016020">
    <property type="term" value="C:membrane"/>
    <property type="evidence" value="ECO:0007669"/>
    <property type="project" value="InterPro"/>
</dbReference>
<feature type="transmembrane region" description="Helical" evidence="1">
    <location>
        <begin position="254"/>
        <end position="276"/>
    </location>
</feature>
<dbReference type="GeneID" id="95570151"/>
<organism evidence="3 4">
    <name type="scientific">Vibrio sinaloensis DSM 21326</name>
    <dbReference type="NCBI Taxonomy" id="945550"/>
    <lineage>
        <taxon>Bacteria</taxon>
        <taxon>Pseudomonadati</taxon>
        <taxon>Pseudomonadota</taxon>
        <taxon>Gammaproteobacteria</taxon>
        <taxon>Vibrionales</taxon>
        <taxon>Vibrionaceae</taxon>
        <taxon>Vibrio</taxon>
        <taxon>Vibrio oreintalis group</taxon>
    </lineage>
</organism>
<feature type="domain" description="EamA" evidence="2">
    <location>
        <begin position="4"/>
        <end position="136"/>
    </location>
</feature>
<dbReference type="InterPro" id="IPR017725">
    <property type="entry name" value="Phosphonate_util-assoc_TM_put"/>
</dbReference>
<accession>E8M9A1</accession>
<dbReference type="PANTHER" id="PTHR22911">
    <property type="entry name" value="ACYL-MALONYL CONDENSING ENZYME-RELATED"/>
    <property type="match status" value="1"/>
</dbReference>
<feature type="transmembrane region" description="Helical" evidence="1">
    <location>
        <begin position="107"/>
        <end position="137"/>
    </location>
</feature>
<keyword evidence="1" id="KW-0472">Membrane</keyword>
<dbReference type="NCBIfam" id="TIGR03340">
    <property type="entry name" value="phn_DUF6"/>
    <property type="match status" value="1"/>
</dbReference>
<feature type="transmembrane region" description="Helical" evidence="1">
    <location>
        <begin position="225"/>
        <end position="248"/>
    </location>
</feature>
<sequence>MSIWAICLVVVSAFLHAGWNLLSKSNKVSGPAFFLASGSAAALLLTPYIVWYLHQVGLESFPGQFWLLLMVSGIAQVVYLLGLGFAYKHADIGLVYPIARSLPVLMVGLGSVLLGYSLSFAGWLGFGLITLGCLFVPIESLKQFKFKHYQNLGVLFALIAAIGTAGYSLVDKEALLVINQSVSHLVSDRKSAVFYLGIQFWAIVTPIALYLLLSGKKEDFSQAWSIRRTATMAGVMMSTTYGLVLYAMTMTENVSYVVALRQLSIVFGLIFGILFLGEKWLLTRVVGTLLILSGLIISVIG</sequence>
<proteinExistence type="predicted"/>
<name>E8M9A1_PHOS4</name>
<keyword evidence="1" id="KW-1133">Transmembrane helix</keyword>
<gene>
    <name evidence="3" type="ORF">VISI1226_09764</name>
</gene>
<reference evidence="3 4" key="1">
    <citation type="journal article" date="2012" name="Int. J. Syst. Evol. Microbiol.">
        <title>Vibrio caribbeanicus sp. nov., isolated from the marine sponge Scleritoderma cyanea.</title>
        <authorList>
            <person name="Hoffmann M."/>
            <person name="Monday S.R."/>
            <person name="Allard M.W."/>
            <person name="Strain E.A."/>
            <person name="Whittaker P."/>
            <person name="Naum M."/>
            <person name="McCarthy P.J."/>
            <person name="Lopez J.V."/>
            <person name="Fischer M."/>
            <person name="Brown E.W."/>
        </authorList>
    </citation>
    <scope>NUCLEOTIDE SEQUENCE [LARGE SCALE GENOMIC DNA]</scope>
    <source>
        <strain evidence="4">DSMZ 21326</strain>
    </source>
</reference>
<keyword evidence="1" id="KW-0812">Transmembrane</keyword>
<dbReference type="Proteomes" id="UP000006228">
    <property type="component" value="Unassembled WGS sequence"/>
</dbReference>
<dbReference type="InterPro" id="IPR000620">
    <property type="entry name" value="EamA_dom"/>
</dbReference>
<comment type="caution">
    <text evidence="3">The sequence shown here is derived from an EMBL/GenBank/DDBJ whole genome shotgun (WGS) entry which is preliminary data.</text>
</comment>
<dbReference type="Gene3D" id="1.10.3730.20">
    <property type="match status" value="2"/>
</dbReference>
<feature type="transmembrane region" description="Helical" evidence="1">
    <location>
        <begin position="281"/>
        <end position="300"/>
    </location>
</feature>
<dbReference type="OrthoDB" id="9783707at2"/>
<dbReference type="SUPFAM" id="SSF103481">
    <property type="entry name" value="Multidrug resistance efflux transporter EmrE"/>
    <property type="match status" value="2"/>
</dbReference>
<dbReference type="InterPro" id="IPR037185">
    <property type="entry name" value="EmrE-like"/>
</dbReference>
<protein>
    <recommendedName>
        <fullName evidence="2">EamA domain-containing protein</fullName>
    </recommendedName>
</protein>
<dbReference type="RefSeq" id="WP_008078480.1">
    <property type="nucleotide sequence ID" value="NZ_AEVT01000083.1"/>
</dbReference>
<feature type="domain" description="EamA" evidence="2">
    <location>
        <begin position="152"/>
        <end position="299"/>
    </location>
</feature>
<dbReference type="Pfam" id="PF00892">
    <property type="entry name" value="EamA"/>
    <property type="match status" value="2"/>
</dbReference>
<evidence type="ECO:0000256" key="1">
    <source>
        <dbReference type="SAM" id="Phobius"/>
    </source>
</evidence>
<dbReference type="EMBL" id="AEVT01000083">
    <property type="protein sequence ID" value="EGA69457.1"/>
    <property type="molecule type" value="Genomic_DNA"/>
</dbReference>
<feature type="transmembrane region" description="Helical" evidence="1">
    <location>
        <begin position="149"/>
        <end position="170"/>
    </location>
</feature>
<feature type="transmembrane region" description="Helical" evidence="1">
    <location>
        <begin position="65"/>
        <end position="87"/>
    </location>
</feature>
<feature type="transmembrane region" description="Helical" evidence="1">
    <location>
        <begin position="33"/>
        <end position="53"/>
    </location>
</feature>
<evidence type="ECO:0000313" key="4">
    <source>
        <dbReference type="Proteomes" id="UP000006228"/>
    </source>
</evidence>
<dbReference type="AlphaFoldDB" id="E8M9A1"/>